<proteinExistence type="predicted"/>
<dbReference type="PANTHER" id="PTHR33164:SF101">
    <property type="entry name" value="TRANSCRIPTIONAL REPRESSOR MPRA"/>
    <property type="match status" value="1"/>
</dbReference>
<gene>
    <name evidence="4" type="ORF">HNQ94_001827</name>
</gene>
<dbReference type="GO" id="GO:0006950">
    <property type="term" value="P:response to stress"/>
    <property type="evidence" value="ECO:0007669"/>
    <property type="project" value="TreeGrafter"/>
</dbReference>
<dbReference type="GO" id="GO:0003677">
    <property type="term" value="F:DNA binding"/>
    <property type="evidence" value="ECO:0007669"/>
    <property type="project" value="UniProtKB-KW"/>
</dbReference>
<evidence type="ECO:0000313" key="4">
    <source>
        <dbReference type="EMBL" id="MBB6453379.1"/>
    </source>
</evidence>
<dbReference type="Gene3D" id="1.10.10.10">
    <property type="entry name" value="Winged helix-like DNA-binding domain superfamily/Winged helix DNA-binding domain"/>
    <property type="match status" value="1"/>
</dbReference>
<dbReference type="SUPFAM" id="SSF46785">
    <property type="entry name" value="Winged helix' DNA-binding domain"/>
    <property type="match status" value="1"/>
</dbReference>
<name>A0A841Q4L7_9BACI</name>
<dbReference type="Pfam" id="PF01047">
    <property type="entry name" value="MarR"/>
    <property type="match status" value="1"/>
</dbReference>
<feature type="domain" description="HTH marR-type" evidence="3">
    <location>
        <begin position="8"/>
        <end position="138"/>
    </location>
</feature>
<dbReference type="RefSeq" id="WP_174497872.1">
    <property type="nucleotide sequence ID" value="NZ_CADDWK010000021.1"/>
</dbReference>
<dbReference type="InterPro" id="IPR039422">
    <property type="entry name" value="MarR/SlyA-like"/>
</dbReference>
<dbReference type="EMBL" id="JACHGH010000004">
    <property type="protein sequence ID" value="MBB6453379.1"/>
    <property type="molecule type" value="Genomic_DNA"/>
</dbReference>
<dbReference type="GO" id="GO:0003700">
    <property type="term" value="F:DNA-binding transcription factor activity"/>
    <property type="evidence" value="ECO:0007669"/>
    <property type="project" value="InterPro"/>
</dbReference>
<dbReference type="PANTHER" id="PTHR33164">
    <property type="entry name" value="TRANSCRIPTIONAL REGULATOR, MARR FAMILY"/>
    <property type="match status" value="1"/>
</dbReference>
<dbReference type="Proteomes" id="UP000581688">
    <property type="component" value="Unassembled WGS sequence"/>
</dbReference>
<evidence type="ECO:0000313" key="5">
    <source>
        <dbReference type="Proteomes" id="UP000581688"/>
    </source>
</evidence>
<dbReference type="InterPro" id="IPR036390">
    <property type="entry name" value="WH_DNA-bd_sf"/>
</dbReference>
<organism evidence="4 5">
    <name type="scientific">Salirhabdus euzebyi</name>
    <dbReference type="NCBI Taxonomy" id="394506"/>
    <lineage>
        <taxon>Bacteria</taxon>
        <taxon>Bacillati</taxon>
        <taxon>Bacillota</taxon>
        <taxon>Bacilli</taxon>
        <taxon>Bacillales</taxon>
        <taxon>Bacillaceae</taxon>
        <taxon>Salirhabdus</taxon>
    </lineage>
</organism>
<dbReference type="InterPro" id="IPR000835">
    <property type="entry name" value="HTH_MarR-typ"/>
</dbReference>
<comment type="caution">
    <text evidence="4">The sequence shown here is derived from an EMBL/GenBank/DDBJ whole genome shotgun (WGS) entry which is preliminary data.</text>
</comment>
<sequence>MKNSSISINCLLFQLGLSRKKVQKWYESFLSNYGLNSSYVYVMEVIKDTGPCSLTSIANYLELERATVSPLLTRMERDGFIKRLPGKERRTMEVHLSEKGKGIIEEALVQLKEADKQLNDKLEGELQTIKSAIEKINNKM</sequence>
<keyword evidence="2" id="KW-0175">Coiled coil</keyword>
<evidence type="ECO:0000256" key="2">
    <source>
        <dbReference type="SAM" id="Coils"/>
    </source>
</evidence>
<protein>
    <submittedName>
        <fullName evidence="4">DNA-binding MarR family transcriptional regulator</fullName>
    </submittedName>
</protein>
<keyword evidence="5" id="KW-1185">Reference proteome</keyword>
<evidence type="ECO:0000259" key="3">
    <source>
        <dbReference type="PROSITE" id="PS50995"/>
    </source>
</evidence>
<evidence type="ECO:0000256" key="1">
    <source>
        <dbReference type="ARBA" id="ARBA00023125"/>
    </source>
</evidence>
<accession>A0A841Q4L7</accession>
<reference evidence="4 5" key="1">
    <citation type="submission" date="2020-08" db="EMBL/GenBank/DDBJ databases">
        <title>Genomic Encyclopedia of Type Strains, Phase IV (KMG-IV): sequencing the most valuable type-strain genomes for metagenomic binning, comparative biology and taxonomic classification.</title>
        <authorList>
            <person name="Goeker M."/>
        </authorList>
    </citation>
    <scope>NUCLEOTIDE SEQUENCE [LARGE SCALE GENOMIC DNA]</scope>
    <source>
        <strain evidence="4 5">DSM 19612</strain>
    </source>
</reference>
<feature type="coiled-coil region" evidence="2">
    <location>
        <begin position="104"/>
        <end position="139"/>
    </location>
</feature>
<dbReference type="AlphaFoldDB" id="A0A841Q4L7"/>
<dbReference type="PROSITE" id="PS50995">
    <property type="entry name" value="HTH_MARR_2"/>
    <property type="match status" value="1"/>
</dbReference>
<keyword evidence="1 4" id="KW-0238">DNA-binding</keyword>
<dbReference type="SMART" id="SM00347">
    <property type="entry name" value="HTH_MARR"/>
    <property type="match status" value="1"/>
</dbReference>
<dbReference type="InterPro" id="IPR036388">
    <property type="entry name" value="WH-like_DNA-bd_sf"/>
</dbReference>